<gene>
    <name evidence="3" type="ORF">DEM25_014285</name>
</gene>
<dbReference type="SUPFAM" id="SSF82771">
    <property type="entry name" value="GIY-YIG endonuclease"/>
    <property type="match status" value="1"/>
</dbReference>
<dbReference type="InterPro" id="IPR000305">
    <property type="entry name" value="GIY-YIG_endonuc"/>
</dbReference>
<evidence type="ECO:0000313" key="4">
    <source>
        <dbReference type="Proteomes" id="UP000246132"/>
    </source>
</evidence>
<proteinExistence type="inferred from homology"/>
<keyword evidence="4" id="KW-1185">Reference proteome</keyword>
<dbReference type="OrthoDB" id="287318at2"/>
<dbReference type="InterPro" id="IPR050190">
    <property type="entry name" value="UPF0213_domain"/>
</dbReference>
<sequence>MASKKGGTLYVGVTSDLAQRVWEHENGIGSKFTAKHGCKRLVWFEEHDLVTRAITREKTIKKWPRPWKINAIEAINPEWNDLRPWLL</sequence>
<dbReference type="PROSITE" id="PS50164">
    <property type="entry name" value="GIY_YIG"/>
    <property type="match status" value="1"/>
</dbReference>
<dbReference type="Pfam" id="PF01541">
    <property type="entry name" value="GIY-YIG"/>
    <property type="match status" value="1"/>
</dbReference>
<evidence type="ECO:0000259" key="2">
    <source>
        <dbReference type="PROSITE" id="PS50164"/>
    </source>
</evidence>
<dbReference type="InterPro" id="IPR035901">
    <property type="entry name" value="GIY-YIG_endonuc_sf"/>
</dbReference>
<evidence type="ECO:0000313" key="3">
    <source>
        <dbReference type="EMBL" id="RKF05760.1"/>
    </source>
</evidence>
<evidence type="ECO:0000256" key="1">
    <source>
        <dbReference type="ARBA" id="ARBA00007435"/>
    </source>
</evidence>
<organism evidence="3 4">
    <name type="scientific">Oceaniradius stylonematis</name>
    <dbReference type="NCBI Taxonomy" id="2184161"/>
    <lineage>
        <taxon>Bacteria</taxon>
        <taxon>Pseudomonadati</taxon>
        <taxon>Pseudomonadota</taxon>
        <taxon>Alphaproteobacteria</taxon>
        <taxon>Hyphomicrobiales</taxon>
        <taxon>Ahrensiaceae</taxon>
        <taxon>Oceaniradius</taxon>
    </lineage>
</organism>
<feature type="domain" description="GIY-YIG" evidence="2">
    <location>
        <begin position="1"/>
        <end position="70"/>
    </location>
</feature>
<protein>
    <submittedName>
        <fullName evidence="3">GIY-YIG nuclease family protein</fullName>
    </submittedName>
</protein>
<dbReference type="Gene3D" id="3.40.1440.10">
    <property type="entry name" value="GIY-YIG endonuclease"/>
    <property type="match status" value="1"/>
</dbReference>
<name>A0A3A8ADM4_9HYPH</name>
<reference evidence="3 4" key="1">
    <citation type="journal article" date="2018" name="Int. J. Syst. Bacteriol.">
        <title>Oceaniradius stylonemae gen. nov., sp. nov., isolated from a red alga, Stylonema cornu-cervi.</title>
        <authorList>
            <person name="Jeong S."/>
        </authorList>
    </citation>
    <scope>NUCLEOTIDE SEQUENCE [LARGE SCALE GENOMIC DNA]</scope>
    <source>
        <strain evidence="3 4">StC1</strain>
    </source>
</reference>
<dbReference type="CDD" id="cd10448">
    <property type="entry name" value="GIY-YIG_unchar_3"/>
    <property type="match status" value="1"/>
</dbReference>
<dbReference type="PANTHER" id="PTHR34477:SF5">
    <property type="entry name" value="BSL5627 PROTEIN"/>
    <property type="match status" value="1"/>
</dbReference>
<comment type="similarity">
    <text evidence="1">Belongs to the UPF0213 family.</text>
</comment>
<dbReference type="EMBL" id="QFWV02000008">
    <property type="protein sequence ID" value="RKF05760.1"/>
    <property type="molecule type" value="Genomic_DNA"/>
</dbReference>
<dbReference type="Proteomes" id="UP000246132">
    <property type="component" value="Unassembled WGS sequence"/>
</dbReference>
<dbReference type="AlphaFoldDB" id="A0A3A8ADM4"/>
<dbReference type="PANTHER" id="PTHR34477">
    <property type="entry name" value="UPF0213 PROTEIN YHBQ"/>
    <property type="match status" value="1"/>
</dbReference>
<comment type="caution">
    <text evidence="3">The sequence shown here is derived from an EMBL/GenBank/DDBJ whole genome shotgun (WGS) entry which is preliminary data.</text>
</comment>
<accession>A0A3A8ADM4</accession>